<organism evidence="1 2">
    <name type="scientific">Callosobruchus maculatus</name>
    <name type="common">Southern cowpea weevil</name>
    <name type="synonym">Pulse bruchid</name>
    <dbReference type="NCBI Taxonomy" id="64391"/>
    <lineage>
        <taxon>Eukaryota</taxon>
        <taxon>Metazoa</taxon>
        <taxon>Ecdysozoa</taxon>
        <taxon>Arthropoda</taxon>
        <taxon>Hexapoda</taxon>
        <taxon>Insecta</taxon>
        <taxon>Pterygota</taxon>
        <taxon>Neoptera</taxon>
        <taxon>Endopterygota</taxon>
        <taxon>Coleoptera</taxon>
        <taxon>Polyphaga</taxon>
        <taxon>Cucujiformia</taxon>
        <taxon>Chrysomeloidea</taxon>
        <taxon>Chrysomelidae</taxon>
        <taxon>Bruchinae</taxon>
        <taxon>Bruchini</taxon>
        <taxon>Callosobruchus</taxon>
    </lineage>
</organism>
<dbReference type="EMBL" id="CAACVG010001204">
    <property type="protein sequence ID" value="VEN35035.1"/>
    <property type="molecule type" value="Genomic_DNA"/>
</dbReference>
<feature type="non-terminal residue" evidence="1">
    <location>
        <position position="1"/>
    </location>
</feature>
<name>A0A653BJ60_CALMS</name>
<protein>
    <submittedName>
        <fullName evidence="1">Uncharacterized protein</fullName>
    </submittedName>
</protein>
<keyword evidence="2" id="KW-1185">Reference proteome</keyword>
<evidence type="ECO:0000313" key="2">
    <source>
        <dbReference type="Proteomes" id="UP000410492"/>
    </source>
</evidence>
<proteinExistence type="predicted"/>
<gene>
    <name evidence="1" type="ORF">CALMAC_LOCUS1049</name>
</gene>
<accession>A0A653BJ60</accession>
<sequence>SGTHKMPKNEV</sequence>
<reference evidence="1 2" key="1">
    <citation type="submission" date="2019-01" db="EMBL/GenBank/DDBJ databases">
        <authorList>
            <person name="Sayadi A."/>
        </authorList>
    </citation>
    <scope>NUCLEOTIDE SEQUENCE [LARGE SCALE GENOMIC DNA]</scope>
</reference>
<evidence type="ECO:0000313" key="1">
    <source>
        <dbReference type="EMBL" id="VEN35035.1"/>
    </source>
</evidence>
<dbReference type="Proteomes" id="UP000410492">
    <property type="component" value="Unassembled WGS sequence"/>
</dbReference>